<feature type="domain" description="Co-chaperone DjlA N-terminal" evidence="1">
    <location>
        <begin position="26"/>
        <end position="142"/>
    </location>
</feature>
<organism evidence="2 3">
    <name type="scientific">Rhodocista pekingensis</name>
    <dbReference type="NCBI Taxonomy" id="201185"/>
    <lineage>
        <taxon>Bacteria</taxon>
        <taxon>Pseudomonadati</taxon>
        <taxon>Pseudomonadota</taxon>
        <taxon>Alphaproteobacteria</taxon>
        <taxon>Rhodospirillales</taxon>
        <taxon>Azospirillaceae</taxon>
        <taxon>Rhodocista</taxon>
    </lineage>
</organism>
<evidence type="ECO:0000313" key="2">
    <source>
        <dbReference type="EMBL" id="MFC7333687.1"/>
    </source>
</evidence>
<dbReference type="Pfam" id="PF05099">
    <property type="entry name" value="TerB"/>
    <property type="match status" value="1"/>
</dbReference>
<dbReference type="Gene3D" id="1.10.3680.10">
    <property type="entry name" value="TerB-like"/>
    <property type="match status" value="1"/>
</dbReference>
<accession>A0ABW2KUW2</accession>
<proteinExistence type="predicted"/>
<name>A0ABW2KUW2_9PROT</name>
<sequence length="160" mass="18108">MLNRIRRLFEQPDRALESLPGPDRLHLAAACLLVEAARLDDTIAPEERARILALVRSRFDLSDEEAEELVTAAEQVTEGPAQWYAFTSRLKDSFDYEERVGLIEMLWEVVYADGELHHLESSLLRRVGGLLYVSDRDRGEARRRVMARLGLPVGPGVPDP</sequence>
<dbReference type="EMBL" id="JBHTCM010000010">
    <property type="protein sequence ID" value="MFC7333687.1"/>
    <property type="molecule type" value="Genomic_DNA"/>
</dbReference>
<protein>
    <submittedName>
        <fullName evidence="2">TerB family tellurite resistance protein</fullName>
    </submittedName>
</protein>
<dbReference type="RefSeq" id="WP_377358925.1">
    <property type="nucleotide sequence ID" value="NZ_JBHTCM010000010.1"/>
</dbReference>
<dbReference type="SUPFAM" id="SSF158682">
    <property type="entry name" value="TerB-like"/>
    <property type="match status" value="1"/>
</dbReference>
<reference evidence="3" key="1">
    <citation type="journal article" date="2019" name="Int. J. Syst. Evol. Microbiol.">
        <title>The Global Catalogue of Microorganisms (GCM) 10K type strain sequencing project: providing services to taxonomists for standard genome sequencing and annotation.</title>
        <authorList>
            <consortium name="The Broad Institute Genomics Platform"/>
            <consortium name="The Broad Institute Genome Sequencing Center for Infectious Disease"/>
            <person name="Wu L."/>
            <person name="Ma J."/>
        </authorList>
    </citation>
    <scope>NUCLEOTIDE SEQUENCE [LARGE SCALE GENOMIC DNA]</scope>
    <source>
        <strain evidence="3">CGMCC 1.16275</strain>
    </source>
</reference>
<evidence type="ECO:0000313" key="3">
    <source>
        <dbReference type="Proteomes" id="UP001596456"/>
    </source>
</evidence>
<keyword evidence="3" id="KW-1185">Reference proteome</keyword>
<evidence type="ECO:0000259" key="1">
    <source>
        <dbReference type="Pfam" id="PF05099"/>
    </source>
</evidence>
<gene>
    <name evidence="2" type="ORF">ACFQPS_10975</name>
</gene>
<dbReference type="InterPro" id="IPR029024">
    <property type="entry name" value="TerB-like"/>
</dbReference>
<comment type="caution">
    <text evidence="2">The sequence shown here is derived from an EMBL/GenBank/DDBJ whole genome shotgun (WGS) entry which is preliminary data.</text>
</comment>
<dbReference type="InterPro" id="IPR007791">
    <property type="entry name" value="DjlA_N"/>
</dbReference>
<dbReference type="CDD" id="cd07313">
    <property type="entry name" value="terB_like_2"/>
    <property type="match status" value="1"/>
</dbReference>
<dbReference type="Proteomes" id="UP001596456">
    <property type="component" value="Unassembled WGS sequence"/>
</dbReference>